<comment type="caution">
    <text evidence="3">The sequence shown here is derived from an EMBL/GenBank/DDBJ whole genome shotgun (WGS) entry which is preliminary data.</text>
</comment>
<proteinExistence type="predicted"/>
<evidence type="ECO:0000313" key="4">
    <source>
        <dbReference type="Proteomes" id="UP001497497"/>
    </source>
</evidence>
<dbReference type="InterPro" id="IPR002048">
    <property type="entry name" value="EF_hand_dom"/>
</dbReference>
<dbReference type="SMART" id="SM00054">
    <property type="entry name" value="EFh"/>
    <property type="match status" value="2"/>
</dbReference>
<dbReference type="AlphaFoldDB" id="A0AAV2IB12"/>
<dbReference type="InterPro" id="IPR011992">
    <property type="entry name" value="EF-hand-dom_pair"/>
</dbReference>
<accession>A0AAV2IB12</accession>
<evidence type="ECO:0000256" key="1">
    <source>
        <dbReference type="ARBA" id="ARBA00022837"/>
    </source>
</evidence>
<dbReference type="GO" id="GO:0005509">
    <property type="term" value="F:calcium ion binding"/>
    <property type="evidence" value="ECO:0007669"/>
    <property type="project" value="InterPro"/>
</dbReference>
<organism evidence="3 4">
    <name type="scientific">Lymnaea stagnalis</name>
    <name type="common">Great pond snail</name>
    <name type="synonym">Helix stagnalis</name>
    <dbReference type="NCBI Taxonomy" id="6523"/>
    <lineage>
        <taxon>Eukaryota</taxon>
        <taxon>Metazoa</taxon>
        <taxon>Spiralia</taxon>
        <taxon>Lophotrochozoa</taxon>
        <taxon>Mollusca</taxon>
        <taxon>Gastropoda</taxon>
        <taxon>Heterobranchia</taxon>
        <taxon>Euthyneura</taxon>
        <taxon>Panpulmonata</taxon>
        <taxon>Hygrophila</taxon>
        <taxon>Lymnaeoidea</taxon>
        <taxon>Lymnaeidae</taxon>
        <taxon>Lymnaea</taxon>
    </lineage>
</organism>
<dbReference type="PROSITE" id="PS50222">
    <property type="entry name" value="EF_HAND_2"/>
    <property type="match status" value="2"/>
</dbReference>
<name>A0AAV2IB12_LYMST</name>
<sequence>MSSKKKCNLWRNRRNMSILYAIFILVPALNFAQGQVNLQPYNLTATAMFLNTDVDVNGNIDRNEIDLSFRQYDVNHNNRVSRQEYTSYVDAHQPSLHVLSHALYDIYDVDSDDQLDHHDFDNFFALLDGDANGLVSHFEFVRYWSILFTDLEHLHTKK</sequence>
<dbReference type="PROSITE" id="PS00018">
    <property type="entry name" value="EF_HAND_1"/>
    <property type="match status" value="2"/>
</dbReference>
<evidence type="ECO:0000313" key="3">
    <source>
        <dbReference type="EMBL" id="CAL1543423.1"/>
    </source>
</evidence>
<dbReference type="SUPFAM" id="SSF47473">
    <property type="entry name" value="EF-hand"/>
    <property type="match status" value="1"/>
</dbReference>
<protein>
    <recommendedName>
        <fullName evidence="2">EF-hand domain-containing protein</fullName>
    </recommendedName>
</protein>
<dbReference type="EMBL" id="CAXITT010000547">
    <property type="protein sequence ID" value="CAL1543423.1"/>
    <property type="molecule type" value="Genomic_DNA"/>
</dbReference>
<keyword evidence="4" id="KW-1185">Reference proteome</keyword>
<dbReference type="Gene3D" id="1.10.238.10">
    <property type="entry name" value="EF-hand"/>
    <property type="match status" value="1"/>
</dbReference>
<dbReference type="InterPro" id="IPR018247">
    <property type="entry name" value="EF_Hand_1_Ca_BS"/>
</dbReference>
<dbReference type="Proteomes" id="UP001497497">
    <property type="component" value="Unassembled WGS sequence"/>
</dbReference>
<evidence type="ECO:0000259" key="2">
    <source>
        <dbReference type="PROSITE" id="PS50222"/>
    </source>
</evidence>
<gene>
    <name evidence="3" type="ORF">GSLYS_00016957001</name>
</gene>
<feature type="domain" description="EF-hand" evidence="2">
    <location>
        <begin position="60"/>
        <end position="95"/>
    </location>
</feature>
<reference evidence="3 4" key="1">
    <citation type="submission" date="2024-04" db="EMBL/GenBank/DDBJ databases">
        <authorList>
            <consortium name="Genoscope - CEA"/>
            <person name="William W."/>
        </authorList>
    </citation>
    <scope>NUCLEOTIDE SEQUENCE [LARGE SCALE GENOMIC DNA]</scope>
</reference>
<feature type="domain" description="EF-hand" evidence="2">
    <location>
        <begin position="115"/>
        <end position="150"/>
    </location>
</feature>
<keyword evidence="1" id="KW-0106">Calcium</keyword>